<dbReference type="Pfam" id="PF16197">
    <property type="entry name" value="KAsynt_C_assoc"/>
    <property type="match status" value="2"/>
</dbReference>
<dbReference type="InterPro" id="IPR049551">
    <property type="entry name" value="PKS_DH_C"/>
</dbReference>
<dbReference type="InterPro" id="IPR013968">
    <property type="entry name" value="PKS_KR"/>
</dbReference>
<dbReference type="Proteomes" id="UP001601303">
    <property type="component" value="Unassembled WGS sequence"/>
</dbReference>
<dbReference type="Pfam" id="PF00109">
    <property type="entry name" value="ketoacyl-synt"/>
    <property type="match status" value="2"/>
</dbReference>
<dbReference type="InterPro" id="IPR013154">
    <property type="entry name" value="ADH-like_N"/>
</dbReference>
<feature type="domain" description="Ketosynthase family 3 (KS3)" evidence="12">
    <location>
        <begin position="2126"/>
        <end position="2553"/>
    </location>
</feature>
<comment type="pathway">
    <text evidence="2">Antibiotic biosynthesis.</text>
</comment>
<sequence length="2737" mass="285025">MGQEDKLRDYLKRVTTDLHQTRSRLRDAEAREHEPIAIVAAACRYPGGVTSPDELWRAVADGADAVGEFPGNRGWDVDGLYDPDPAATGRTYARRGGFLHDADEFDADFFEISPREALAMDPQQRVLLEIAWETLERAGIDPRSLRGSDSGVYIGAIAQDYAPALREVPAEVEGYLGAGIVTSVASGRIAYTFGLEGPALTVDTACSSSLVALDLAVRALRRGECSLALAGGVTVMAAPRLFVEFSRQRGLSPDGRCRAFAAGADGTGFAEGAGLVLVERLSDARRNGHPVLAVIRGTAVNQDGASNGLTAPNGPSQERVIRQALADAGLNPGDVDAVEGHGTGTTLGDPIEAQALIAAYGKQHTPQRPLWLGSLKSNVGHTQAAAGIGSVIKIAMALRHGVLPRTLHIDAPTPHVDWGEGSVRLLTEEQPWPPDATRPRRAAVSSFGLSGTNAHVVIEEPPAPEEAPQETADRPPAVPWLLSARSTGALRQQARRLREFADARPELDPAAVGRALAASRTPLEHRAVAVGRNRDELLRVLDHLADGRTATGAVTGRAAEEPGRTAFLFTGQGSQRVGMGRELYETFPVFRSALDEVCGHLDGQLPRPLGEVLFAADGTPEARALHGTRFAQAGLFAVQVALYRLLEHCGVVPDALLGHSIGELAAAHVAGVLGLADASTLVAARGRLMEAARSDGAMIAVEAPEDEVLPYVGEGTGVAIAGLNSPTSTVLSGDAGAVEEIAARFAATGRRTSRLRVSHAFHSPHMDGVLEEFRRVATGLTYHEPRLMVVSNVTGAPVLPGQLTDPEYWVQHIRRPVRFLDGVRALEASGVTGYVELGPAPVLTSLAQSCVEDPDTAAFAHTLRDKEPEPVGLLSALARVHVHGHAVDWSAHLPVGGPAADPGDLPTYPFRRDRFWLTGTGNTDVTSAGLAAPGHVLLGASVDLADTGQLVLSGRLTLAGHPWLADHAVGGTVLLPGTGFVDLALHAASRTGLAAVEDLTIEMPLVLDRQSPVQLQVAVGPPDDGGRRPVAVHSRPEPSDADADPAPWTRHATGALAPGAPVPEPSGIPDAWPPPGATRLELDGVYERLAAHGYTYGPAFQGLRELWRTADGTLHAVIALPEGTDPAGHTVHPALLDAALHPLLATALAESEASGGELPLRVPFSWTGVTLHATEATTLRVHLTRPAADTVTVRATDESGEAVVSVEELTLRQTSTGRLAAGRADGTNLLYRLGWTPLPTDAAPADPPRTAVLGEPGPALAAALGHPVAHPGPDGDAPGVVFLPCLPQAGPDPVTAVHRVTRLLLGTLHDWLADERSAASRLVVVTAGAAGVGIGEDVTDLTGAALWGLVRSAQSEHPGRFTLLDLDADLAPDHVDATHRAVLAALAADEPQLAVRQGVLYANRLLRAASDEALVPPDDTDAWRLGSTGKGTLENVALLPAPDAAAPLTAGQVRVGVRAVGVNFRDVLIALGSYPGEAPMGGEGAGVVLETGPGVTRLAPGDRVMGLFADGAGPVAVADHRTLTTIPDGWSFAQAAATPVVFLTAYYALVDLGGLRADESLLVHAAAGGVGMAAVQLARHLGAEVYGTASAGKWGTLRDLGFDDAHLAGSRTLDFEERLLRATHGRGVDVVLDSLAGEFVDASLRLLPRGGRFLEMGKADIRDAGQVARDHQDVVYRAFDMGEAGPDRIQEILGELGALFENGTLAPLPVTAWDIRHAREAFRHLGQARHTGKVVLTLTYAPDPDGTVLITGGSGALAAVTARHLAAEHGAKHLLLAARRGADAPHAADLTAELAELGAEVTWAACDVSDRDALTTLLASVPAEHPLTAVFHTAGTLDDGLLTALTPERVGAVLRPKADAARHLHDLTRGLDLAAFVLYSSIAGTLGNPGQANYAAANAHLDALARHRRAQGLPATSLAWSLWGLPDGMAGGIGRAGLDRIAASGLPALTAGQGLAALDAALGHDRADLVPVRVDTAALRARAADDELPAVLRSLVRTPTRRAAGGGAPGGAMALQQRLAALPEPERKELLLDLVRTEVAAVLGRGGGDTIDPRRAFKELGFDSLSAVELRNRLNTTTGLRLPATLVFDHPTPAALAAELRAGLLGRGEEAAARGPQTATGTGTDGDALAIIGMACRFPGGVTTPEGLWRVLADGTDTIGDFPGDRGWDIDALYDPDPQSPGTSYTRRGGFIQGVDGFDAEFFGINPREALAMDPQQRLLLETAWEALERAGIEPTSLRASDTGVFAGVIAGDYVTRLGKVPEGLEGYLSSGNTTSVASGRIAYSLGLEGPAVTVDTACSSSLVALHLAGQALRSGECSLALVGGATIMAGPANFVEFSRQRALSADGRCKAFSADADGTGWGEGVGMLLVERLSDARRNGHRVLAVVRGSAVNQDGASNGLTAPNGPSQERVIRQALANAGLNAADVDAVEAHGTGTTLGDPIEAQALLATYGQEHSPEQPLWLGSLKSNVGHTLGAAGVGGVIKVVLALEHEQLPMTLHADEPTPHVDWGEGAVRLLSRPRAWERGAGRTRRAAVSSFGISGTNAHVVLEEAPAPDAAAETVPDEQHPVPWVLSARTPEAVRNQAARLRTAAVAAGPELSPVGVGHALATTRTLFEHRAVLVGGDRDRLLDGLTALATGAEAPHLVTGRATSGKTVLVFPGQGSQWVGMACGLSGASPVFRERLVECAVALSPYTDWSLLDVLDGVEGAASLERVDVVQPALWAVMVSLAALWRS</sequence>
<evidence type="ECO:0000256" key="8">
    <source>
        <dbReference type="ARBA" id="ARBA00023315"/>
    </source>
</evidence>
<dbReference type="InterPro" id="IPR042104">
    <property type="entry name" value="PKS_dehydratase_sf"/>
</dbReference>
<dbReference type="InterPro" id="IPR011032">
    <property type="entry name" value="GroES-like_sf"/>
</dbReference>
<dbReference type="Gene3D" id="3.40.50.11460">
    <property type="match status" value="1"/>
</dbReference>
<evidence type="ECO:0000256" key="2">
    <source>
        <dbReference type="ARBA" id="ARBA00004792"/>
    </source>
</evidence>
<dbReference type="SMART" id="SM00826">
    <property type="entry name" value="PKS_DH"/>
    <property type="match status" value="1"/>
</dbReference>
<dbReference type="InterPro" id="IPR016036">
    <property type="entry name" value="Malonyl_transacylase_ACP-bd"/>
</dbReference>
<evidence type="ECO:0000259" key="11">
    <source>
        <dbReference type="PROSITE" id="PS50075"/>
    </source>
</evidence>
<evidence type="ECO:0000256" key="3">
    <source>
        <dbReference type="ARBA" id="ARBA00022450"/>
    </source>
</evidence>
<dbReference type="CDD" id="cd05195">
    <property type="entry name" value="enoyl_red"/>
    <property type="match status" value="1"/>
</dbReference>
<dbReference type="InterPro" id="IPR014043">
    <property type="entry name" value="Acyl_transferase_dom"/>
</dbReference>
<dbReference type="Pfam" id="PF00698">
    <property type="entry name" value="Acyl_transf_1"/>
    <property type="match status" value="2"/>
</dbReference>
<dbReference type="Pfam" id="PF08659">
    <property type="entry name" value="KR"/>
    <property type="match status" value="1"/>
</dbReference>
<dbReference type="Gene3D" id="3.40.47.10">
    <property type="match status" value="2"/>
</dbReference>
<dbReference type="InterPro" id="IPR014030">
    <property type="entry name" value="Ketoacyl_synth_N"/>
</dbReference>
<dbReference type="InterPro" id="IPR036736">
    <property type="entry name" value="ACP-like_sf"/>
</dbReference>
<evidence type="ECO:0000256" key="10">
    <source>
        <dbReference type="SAM" id="MobiDB-lite"/>
    </source>
</evidence>
<feature type="compositionally biased region" description="Pro residues" evidence="10">
    <location>
        <begin position="1060"/>
        <end position="1075"/>
    </location>
</feature>
<dbReference type="Pfam" id="PF00550">
    <property type="entry name" value="PP-binding"/>
    <property type="match status" value="1"/>
</dbReference>
<dbReference type="InterPro" id="IPR020841">
    <property type="entry name" value="PKS_Beta-ketoAc_synthase_dom"/>
</dbReference>
<dbReference type="PANTHER" id="PTHR43775:SF51">
    <property type="entry name" value="INACTIVE PHENOLPHTHIOCEROL SYNTHESIS POLYKETIDE SYNTHASE TYPE I PKS1-RELATED"/>
    <property type="match status" value="1"/>
</dbReference>
<dbReference type="SUPFAM" id="SSF53901">
    <property type="entry name" value="Thiolase-like"/>
    <property type="match status" value="2"/>
</dbReference>
<dbReference type="InterPro" id="IPR020807">
    <property type="entry name" value="PKS_DH"/>
</dbReference>
<dbReference type="SMART" id="SM00827">
    <property type="entry name" value="PKS_AT"/>
    <property type="match status" value="1"/>
</dbReference>
<evidence type="ECO:0000256" key="7">
    <source>
        <dbReference type="ARBA" id="ARBA00023268"/>
    </source>
</evidence>
<dbReference type="InterPro" id="IPR001227">
    <property type="entry name" value="Ac_transferase_dom_sf"/>
</dbReference>
<feature type="region of interest" description="N-terminal hotdog fold" evidence="9">
    <location>
        <begin position="935"/>
        <end position="1063"/>
    </location>
</feature>
<evidence type="ECO:0000313" key="14">
    <source>
        <dbReference type="EMBL" id="MFE9602545.1"/>
    </source>
</evidence>
<feature type="region of interest" description="Disordered" evidence="10">
    <location>
        <begin position="1016"/>
        <end position="1075"/>
    </location>
</feature>
<dbReference type="SUPFAM" id="SSF47336">
    <property type="entry name" value="ACP-like"/>
    <property type="match status" value="1"/>
</dbReference>
<feature type="domain" description="PKS/mFAS DH" evidence="13">
    <location>
        <begin position="935"/>
        <end position="1220"/>
    </location>
</feature>
<dbReference type="InterPro" id="IPR050091">
    <property type="entry name" value="PKS_NRPS_Biosynth_Enz"/>
</dbReference>
<dbReference type="SUPFAM" id="SSF50129">
    <property type="entry name" value="GroES-like"/>
    <property type="match status" value="1"/>
</dbReference>
<feature type="non-terminal residue" evidence="14">
    <location>
        <position position="2737"/>
    </location>
</feature>
<evidence type="ECO:0000256" key="6">
    <source>
        <dbReference type="ARBA" id="ARBA00023194"/>
    </source>
</evidence>
<reference evidence="14 15" key="1">
    <citation type="submission" date="2024-10" db="EMBL/GenBank/DDBJ databases">
        <title>The Natural Products Discovery Center: Release of the First 8490 Sequenced Strains for Exploring Actinobacteria Biosynthetic Diversity.</title>
        <authorList>
            <person name="Kalkreuter E."/>
            <person name="Kautsar S.A."/>
            <person name="Yang D."/>
            <person name="Bader C.D."/>
            <person name="Teijaro C.N."/>
            <person name="Fluegel L."/>
            <person name="Davis C.M."/>
            <person name="Simpson J.R."/>
            <person name="Lauterbach L."/>
            <person name="Steele A.D."/>
            <person name="Gui C."/>
            <person name="Meng S."/>
            <person name="Li G."/>
            <person name="Viehrig K."/>
            <person name="Ye F."/>
            <person name="Su P."/>
            <person name="Kiefer A.F."/>
            <person name="Nichols A."/>
            <person name="Cepeda A.J."/>
            <person name="Yan W."/>
            <person name="Fan B."/>
            <person name="Jiang Y."/>
            <person name="Adhikari A."/>
            <person name="Zheng C.-J."/>
            <person name="Schuster L."/>
            <person name="Cowan T.M."/>
            <person name="Smanski M.J."/>
            <person name="Chevrette M.G."/>
            <person name="De Carvalho L.P.S."/>
            <person name="Shen B."/>
        </authorList>
    </citation>
    <scope>NUCLEOTIDE SEQUENCE [LARGE SCALE GENOMIC DNA]</scope>
    <source>
        <strain evidence="14 15">NPDC006488</strain>
    </source>
</reference>
<dbReference type="InterPro" id="IPR002364">
    <property type="entry name" value="Quin_OxRdtase/zeta-crystal_CS"/>
</dbReference>
<keyword evidence="5" id="KW-0808">Transferase</keyword>
<organism evidence="14 15">
    <name type="scientific">Streptomyces hokutonensis</name>
    <dbReference type="NCBI Taxonomy" id="1306990"/>
    <lineage>
        <taxon>Bacteria</taxon>
        <taxon>Bacillati</taxon>
        <taxon>Actinomycetota</taxon>
        <taxon>Actinomycetes</taxon>
        <taxon>Kitasatosporales</taxon>
        <taxon>Streptomycetaceae</taxon>
        <taxon>Streptomyces</taxon>
    </lineage>
</organism>
<dbReference type="InterPro" id="IPR015083">
    <property type="entry name" value="NorB/c/GfsB-D-like_docking"/>
</dbReference>
<accession>A0ABW6M8S5</accession>
<dbReference type="InterPro" id="IPR018201">
    <property type="entry name" value="Ketoacyl_synth_AS"/>
</dbReference>
<dbReference type="PROSITE" id="PS50075">
    <property type="entry name" value="CARRIER"/>
    <property type="match status" value="1"/>
</dbReference>
<evidence type="ECO:0000259" key="12">
    <source>
        <dbReference type="PROSITE" id="PS52004"/>
    </source>
</evidence>
<keyword evidence="6" id="KW-0045">Antibiotic biosynthesis</keyword>
<dbReference type="Pfam" id="PF21089">
    <property type="entry name" value="PKS_DH_N"/>
    <property type="match status" value="1"/>
</dbReference>
<name>A0ABW6M8S5_9ACTN</name>
<comment type="caution">
    <text evidence="14">The sequence shown here is derived from an EMBL/GenBank/DDBJ whole genome shotgun (WGS) entry which is preliminary data.</text>
</comment>
<proteinExistence type="predicted"/>
<keyword evidence="8" id="KW-0012">Acyltransferase</keyword>
<keyword evidence="7" id="KW-0511">Multifunctional enzyme</keyword>
<dbReference type="InterPro" id="IPR049552">
    <property type="entry name" value="PKS_DH_N"/>
</dbReference>
<evidence type="ECO:0000256" key="9">
    <source>
        <dbReference type="PROSITE-ProRule" id="PRU01363"/>
    </source>
</evidence>
<dbReference type="InterPro" id="IPR057326">
    <property type="entry name" value="KR_dom"/>
</dbReference>
<dbReference type="SUPFAM" id="SSF101173">
    <property type="entry name" value="Docking domain B of the erythromycin polyketide synthase (DEBS)"/>
    <property type="match status" value="1"/>
</dbReference>
<dbReference type="SMART" id="SM01294">
    <property type="entry name" value="PKS_PP_betabranch"/>
    <property type="match status" value="1"/>
</dbReference>
<dbReference type="Gene3D" id="3.10.129.110">
    <property type="entry name" value="Polyketide synthase dehydratase"/>
    <property type="match status" value="1"/>
</dbReference>
<feature type="domain" description="Ketosynthase family 3 (KS3)" evidence="12">
    <location>
        <begin position="33"/>
        <end position="460"/>
    </location>
</feature>
<dbReference type="CDD" id="cd08956">
    <property type="entry name" value="KR_3_FAS_SDR_x"/>
    <property type="match status" value="1"/>
</dbReference>
<dbReference type="CDD" id="cd00833">
    <property type="entry name" value="PKS"/>
    <property type="match status" value="2"/>
</dbReference>
<dbReference type="PROSITE" id="PS52019">
    <property type="entry name" value="PKS_MFAS_DH"/>
    <property type="match status" value="1"/>
</dbReference>
<protein>
    <submittedName>
        <fullName evidence="14">SDR family NAD(P)-dependent oxidoreductase</fullName>
    </submittedName>
</protein>
<dbReference type="InterPro" id="IPR032821">
    <property type="entry name" value="PKS_assoc"/>
</dbReference>
<dbReference type="PROSITE" id="PS00606">
    <property type="entry name" value="KS3_1"/>
    <property type="match status" value="2"/>
</dbReference>
<evidence type="ECO:0000313" key="15">
    <source>
        <dbReference type="Proteomes" id="UP001601303"/>
    </source>
</evidence>
<dbReference type="InterPro" id="IPR016039">
    <property type="entry name" value="Thiolase-like"/>
</dbReference>
<dbReference type="InterPro" id="IPR036299">
    <property type="entry name" value="Polyketide_synth_docking_sf"/>
</dbReference>
<dbReference type="SMART" id="SM00825">
    <property type="entry name" value="PKS_KS"/>
    <property type="match status" value="2"/>
</dbReference>
<dbReference type="Pfam" id="PF22953">
    <property type="entry name" value="SpnB_Rossmann"/>
    <property type="match status" value="1"/>
</dbReference>
<dbReference type="InterPro" id="IPR016035">
    <property type="entry name" value="Acyl_Trfase/lysoPLipase"/>
</dbReference>
<dbReference type="PROSITE" id="PS00012">
    <property type="entry name" value="PHOSPHOPANTETHEINE"/>
    <property type="match status" value="1"/>
</dbReference>
<dbReference type="InterPro" id="IPR020806">
    <property type="entry name" value="PKS_PP-bd"/>
</dbReference>
<dbReference type="InterPro" id="IPR055123">
    <property type="entry name" value="SpnB-like_Rossmann"/>
</dbReference>
<dbReference type="EMBL" id="JBIAHM010000010">
    <property type="protein sequence ID" value="MFE9602545.1"/>
    <property type="molecule type" value="Genomic_DNA"/>
</dbReference>
<feature type="active site" description="Proton donor; for dehydratase activity" evidence="9">
    <location>
        <position position="1137"/>
    </location>
</feature>
<dbReference type="InterPro" id="IPR006162">
    <property type="entry name" value="Ppantetheine_attach_site"/>
</dbReference>
<dbReference type="InterPro" id="IPR009081">
    <property type="entry name" value="PP-bd_ACP"/>
</dbReference>
<feature type="active site" description="Proton acceptor; for dehydratase activity" evidence="9">
    <location>
        <position position="967"/>
    </location>
</feature>
<dbReference type="Pfam" id="PF08990">
    <property type="entry name" value="Docking"/>
    <property type="match status" value="1"/>
</dbReference>
<dbReference type="InterPro" id="IPR049900">
    <property type="entry name" value="PKS_mFAS_DH"/>
</dbReference>
<dbReference type="SUPFAM" id="SSF52151">
    <property type="entry name" value="FabD/lysophospholipase-like"/>
    <property type="match status" value="2"/>
</dbReference>
<dbReference type="SUPFAM" id="SSF55048">
    <property type="entry name" value="Probable ACP-binding domain of malonyl-CoA ACP transacylase"/>
    <property type="match status" value="1"/>
</dbReference>
<evidence type="ECO:0000256" key="1">
    <source>
        <dbReference type="ARBA" id="ARBA00001957"/>
    </source>
</evidence>
<evidence type="ECO:0000259" key="13">
    <source>
        <dbReference type="PROSITE" id="PS52019"/>
    </source>
</evidence>
<dbReference type="SMART" id="SM00823">
    <property type="entry name" value="PKS_PP"/>
    <property type="match status" value="1"/>
</dbReference>
<dbReference type="Pfam" id="PF14765">
    <property type="entry name" value="PS-DH"/>
    <property type="match status" value="1"/>
</dbReference>
<feature type="region of interest" description="C-terminal hotdog fold" evidence="9">
    <location>
        <begin position="1077"/>
        <end position="1220"/>
    </location>
</feature>
<dbReference type="InterPro" id="IPR014031">
    <property type="entry name" value="Ketoacyl_synth_C"/>
</dbReference>
<dbReference type="Gene3D" id="1.10.1200.10">
    <property type="entry name" value="ACP-like"/>
    <property type="match status" value="1"/>
</dbReference>
<dbReference type="PROSITE" id="PS52004">
    <property type="entry name" value="KS3_2"/>
    <property type="match status" value="2"/>
</dbReference>
<evidence type="ECO:0000256" key="4">
    <source>
        <dbReference type="ARBA" id="ARBA00022553"/>
    </source>
</evidence>
<keyword evidence="3" id="KW-0596">Phosphopantetheine</keyword>
<dbReference type="PROSITE" id="PS01162">
    <property type="entry name" value="QOR_ZETA_CRYSTAL"/>
    <property type="match status" value="1"/>
</dbReference>
<feature type="domain" description="Carrier" evidence="11">
    <location>
        <begin position="2029"/>
        <end position="2104"/>
    </location>
</feature>
<dbReference type="Gene3D" id="3.40.50.720">
    <property type="entry name" value="NAD(P)-binding Rossmann-like Domain"/>
    <property type="match status" value="1"/>
</dbReference>
<dbReference type="InterPro" id="IPR036291">
    <property type="entry name" value="NAD(P)-bd_dom_sf"/>
</dbReference>
<dbReference type="InterPro" id="IPR020843">
    <property type="entry name" value="ER"/>
</dbReference>
<comment type="cofactor">
    <cofactor evidence="1">
        <name>pantetheine 4'-phosphate</name>
        <dbReference type="ChEBI" id="CHEBI:47942"/>
    </cofactor>
</comment>
<dbReference type="Gene3D" id="3.30.70.3290">
    <property type="match status" value="2"/>
</dbReference>
<keyword evidence="15" id="KW-1185">Reference proteome</keyword>
<dbReference type="Pfam" id="PF13602">
    <property type="entry name" value="ADH_zinc_N_2"/>
    <property type="match status" value="1"/>
</dbReference>
<dbReference type="Gene3D" id="3.40.366.10">
    <property type="entry name" value="Malonyl-Coenzyme A Acyl Carrier Protein, domain 2"/>
    <property type="match status" value="2"/>
</dbReference>
<evidence type="ECO:0000256" key="5">
    <source>
        <dbReference type="ARBA" id="ARBA00022679"/>
    </source>
</evidence>
<gene>
    <name evidence="14" type="ORF">ACFYNQ_28775</name>
</gene>
<dbReference type="Gene3D" id="3.90.180.10">
    <property type="entry name" value="Medium-chain alcohol dehydrogenases, catalytic domain"/>
    <property type="match status" value="1"/>
</dbReference>
<dbReference type="SMART" id="SM00829">
    <property type="entry name" value="PKS_ER"/>
    <property type="match status" value="1"/>
</dbReference>
<dbReference type="SUPFAM" id="SSF51735">
    <property type="entry name" value="NAD(P)-binding Rossmann-fold domains"/>
    <property type="match status" value="3"/>
</dbReference>
<dbReference type="Pfam" id="PF02801">
    <property type="entry name" value="Ketoacyl-synt_C"/>
    <property type="match status" value="2"/>
</dbReference>
<dbReference type="PANTHER" id="PTHR43775">
    <property type="entry name" value="FATTY ACID SYNTHASE"/>
    <property type="match status" value="1"/>
</dbReference>
<dbReference type="SMART" id="SM00822">
    <property type="entry name" value="PKS_KR"/>
    <property type="match status" value="1"/>
</dbReference>
<dbReference type="RefSeq" id="WP_388110508.1">
    <property type="nucleotide sequence ID" value="NZ_JBIAHM010000010.1"/>
</dbReference>
<keyword evidence="4" id="KW-0597">Phosphoprotein</keyword>
<dbReference type="Pfam" id="PF08240">
    <property type="entry name" value="ADH_N"/>
    <property type="match status" value="1"/>
</dbReference>